<dbReference type="EMBL" id="SDDT01000028">
    <property type="protein sequence ID" value="TCZ46193.1"/>
    <property type="molecule type" value="Genomic_DNA"/>
</dbReference>
<proteinExistence type="predicted"/>
<organism evidence="1">
    <name type="scientific">Klebsiella pneumoniae</name>
    <dbReference type="NCBI Taxonomy" id="573"/>
    <lineage>
        <taxon>Bacteria</taxon>
        <taxon>Pseudomonadati</taxon>
        <taxon>Pseudomonadota</taxon>
        <taxon>Gammaproteobacteria</taxon>
        <taxon>Enterobacterales</taxon>
        <taxon>Enterobacteriaceae</taxon>
        <taxon>Klebsiella/Raoultella group</taxon>
        <taxon>Klebsiella</taxon>
        <taxon>Klebsiella pneumoniae complex</taxon>
    </lineage>
</organism>
<dbReference type="AlphaFoldDB" id="A0A483F7Y0"/>
<evidence type="ECO:0000313" key="2">
    <source>
        <dbReference type="EMBL" id="TCX25170.1"/>
    </source>
</evidence>
<accession>A0A483F7Y0</accession>
<protein>
    <submittedName>
        <fullName evidence="1">AsnC family protein</fullName>
    </submittedName>
</protein>
<dbReference type="EMBL" id="SDBZ01000022">
    <property type="protein sequence ID" value="TCW92062.1"/>
    <property type="molecule type" value="Genomic_DNA"/>
</dbReference>
<evidence type="ECO:0000313" key="5">
    <source>
        <dbReference type="EMBL" id="TCZ46193.1"/>
    </source>
</evidence>
<dbReference type="RefSeq" id="WP_025987640.1">
    <property type="nucleotide sequence ID" value="NZ_CACSAV010000014.1"/>
</dbReference>
<evidence type="ECO:0000313" key="4">
    <source>
        <dbReference type="EMBL" id="TCZ31806.1"/>
    </source>
</evidence>
<dbReference type="EMBL" id="SDDR01000013">
    <property type="protein sequence ID" value="TCZ31806.1"/>
    <property type="molecule type" value="Genomic_DNA"/>
</dbReference>
<reference evidence="1" key="1">
    <citation type="submission" date="2019-01" db="EMBL/GenBank/DDBJ databases">
        <authorList>
            <person name="Lista F."/>
            <person name="Anselmo A."/>
        </authorList>
    </citation>
    <scope>NUCLEOTIDE SEQUENCE</scope>
    <source>
        <strain evidence="3">10R</strain>
        <strain evidence="2">19S</strain>
        <strain evidence="1">23S</strain>
        <strain evidence="5">2R</strain>
        <strain evidence="4">4R</strain>
    </source>
</reference>
<evidence type="ECO:0000313" key="1">
    <source>
        <dbReference type="EMBL" id="TCW92062.1"/>
    </source>
</evidence>
<gene>
    <name evidence="2" type="ORF">ETE94_14090</name>
    <name evidence="1" type="ORF">ETF12_16880</name>
    <name evidence="5" type="ORF">ETH60_16525</name>
    <name evidence="4" type="ORF">ETH89_12780</name>
    <name evidence="3" type="ORF">ETH94_15430</name>
</gene>
<dbReference type="EMBL" id="SDCD01000022">
    <property type="protein sequence ID" value="TCX25170.1"/>
    <property type="molecule type" value="Genomic_DNA"/>
</dbReference>
<name>A0A483F7Y0_KLEPN</name>
<evidence type="ECO:0000313" key="3">
    <source>
        <dbReference type="EMBL" id="TCY88070.1"/>
    </source>
</evidence>
<sequence>MLMKARGVKGKAPSHVRAWTEEEDALLVMLYAVHTGKEVAQRMGRPLGGVQKRLRILRETRPDLLCKHRPFTDEEEQFIRQNCKQMTVSQVASLLKRTRGDVTQKALRMNVSFFKCGDAHHSTRISDDDVLLIRALRDDEQGGKLTFSEIAEKFDITEHAAWWAYNLRLTVDDSVSRELLSK</sequence>
<dbReference type="EMBL" id="SDDL01000028">
    <property type="protein sequence ID" value="TCY88070.1"/>
    <property type="molecule type" value="Genomic_DNA"/>
</dbReference>
<comment type="caution">
    <text evidence="1">The sequence shown here is derived from an EMBL/GenBank/DDBJ whole genome shotgun (WGS) entry which is preliminary data.</text>
</comment>